<dbReference type="PANTHER" id="PTHR33347:SF34">
    <property type="entry name" value="PROTEIN SOB FIVE-LIKE 6"/>
    <property type="match status" value="1"/>
</dbReference>
<dbReference type="GO" id="GO:0005737">
    <property type="term" value="C:cytoplasm"/>
    <property type="evidence" value="ECO:0007669"/>
    <property type="project" value="UniProtKB-SubCell"/>
</dbReference>
<evidence type="ECO:0000256" key="2">
    <source>
        <dbReference type="ARBA" id="ARBA00022490"/>
    </source>
</evidence>
<keyword evidence="3" id="KW-0203">Cytokinin biosynthesis</keyword>
<feature type="region of interest" description="Disordered" evidence="7">
    <location>
        <begin position="85"/>
        <end position="108"/>
    </location>
</feature>
<comment type="subcellular location">
    <subcellularLocation>
        <location evidence="1">Cytoplasm</location>
    </subcellularLocation>
</comment>
<evidence type="ECO:0000256" key="4">
    <source>
        <dbReference type="ARBA" id="ARBA00022864"/>
    </source>
</evidence>
<evidence type="ECO:0000313" key="8">
    <source>
        <dbReference type="EMBL" id="KAJ7966512.1"/>
    </source>
</evidence>
<comment type="similarity">
    <text evidence="6">Belongs to the SOFL plant protein family.</text>
</comment>
<accession>A0AAD7LYG1</accession>
<protein>
    <submittedName>
        <fullName evidence="8">Angiogenin-2 like</fullName>
    </submittedName>
</protein>
<evidence type="ECO:0000256" key="1">
    <source>
        <dbReference type="ARBA" id="ARBA00004496"/>
    </source>
</evidence>
<evidence type="ECO:0000313" key="9">
    <source>
        <dbReference type="Proteomes" id="UP001163823"/>
    </source>
</evidence>
<sequence length="187" mass="20472">MNISTSEYGSGSGVESGWTLYLDQSSLSDYNFERAGGIAEQGDKVTRMAEVEDLSMVSDASSGPPHYSDNGDECYCESWCTCHSSSSSKLNKKTKKKQKVKEQSRIQHPSLLDDTASSPVFNCTKKKVNFSENEAYALNVSHGYSATEFKFLQGTSTFQKQLGLFQSSLSGKQASEESGCFSGAKWK</sequence>
<dbReference type="GO" id="GO:0009736">
    <property type="term" value="P:cytokinin-activated signaling pathway"/>
    <property type="evidence" value="ECO:0007669"/>
    <property type="project" value="UniProtKB-KW"/>
</dbReference>
<keyword evidence="9" id="KW-1185">Reference proteome</keyword>
<keyword evidence="5" id="KW-0539">Nucleus</keyword>
<dbReference type="EMBL" id="JARAOO010000006">
    <property type="protein sequence ID" value="KAJ7966512.1"/>
    <property type="molecule type" value="Genomic_DNA"/>
</dbReference>
<comment type="caution">
    <text evidence="8">The sequence shown here is derived from an EMBL/GenBank/DDBJ whole genome shotgun (WGS) entry which is preliminary data.</text>
</comment>
<proteinExistence type="inferred from homology"/>
<evidence type="ECO:0000256" key="5">
    <source>
        <dbReference type="ARBA" id="ARBA00023242"/>
    </source>
</evidence>
<dbReference type="GO" id="GO:0009691">
    <property type="term" value="P:cytokinin biosynthetic process"/>
    <property type="evidence" value="ECO:0007669"/>
    <property type="project" value="UniProtKB-KW"/>
</dbReference>
<evidence type="ECO:0000256" key="3">
    <source>
        <dbReference type="ARBA" id="ARBA00022712"/>
    </source>
</evidence>
<organism evidence="8 9">
    <name type="scientific">Quillaja saponaria</name>
    <name type="common">Soap bark tree</name>
    <dbReference type="NCBI Taxonomy" id="32244"/>
    <lineage>
        <taxon>Eukaryota</taxon>
        <taxon>Viridiplantae</taxon>
        <taxon>Streptophyta</taxon>
        <taxon>Embryophyta</taxon>
        <taxon>Tracheophyta</taxon>
        <taxon>Spermatophyta</taxon>
        <taxon>Magnoliopsida</taxon>
        <taxon>eudicotyledons</taxon>
        <taxon>Gunneridae</taxon>
        <taxon>Pentapetalae</taxon>
        <taxon>rosids</taxon>
        <taxon>fabids</taxon>
        <taxon>Fabales</taxon>
        <taxon>Quillajaceae</taxon>
        <taxon>Quillaja</taxon>
    </lineage>
</organism>
<evidence type="ECO:0000256" key="6">
    <source>
        <dbReference type="ARBA" id="ARBA00024199"/>
    </source>
</evidence>
<name>A0AAD7LYG1_QUISA</name>
<reference evidence="8" key="1">
    <citation type="journal article" date="2023" name="Science">
        <title>Elucidation of the pathway for biosynthesis of saponin adjuvants from the soapbark tree.</title>
        <authorList>
            <person name="Reed J."/>
            <person name="Orme A."/>
            <person name="El-Demerdash A."/>
            <person name="Owen C."/>
            <person name="Martin L.B.B."/>
            <person name="Misra R.C."/>
            <person name="Kikuchi S."/>
            <person name="Rejzek M."/>
            <person name="Martin A.C."/>
            <person name="Harkess A."/>
            <person name="Leebens-Mack J."/>
            <person name="Louveau T."/>
            <person name="Stephenson M.J."/>
            <person name="Osbourn A."/>
        </authorList>
    </citation>
    <scope>NUCLEOTIDE SEQUENCE</scope>
    <source>
        <strain evidence="8">S10</strain>
    </source>
</reference>
<dbReference type="InterPro" id="IPR044670">
    <property type="entry name" value="SOFL"/>
</dbReference>
<dbReference type="Proteomes" id="UP001163823">
    <property type="component" value="Chromosome 6"/>
</dbReference>
<dbReference type="PANTHER" id="PTHR33347">
    <property type="entry name" value="OSJNBA0091C07.3 PROTEIN"/>
    <property type="match status" value="1"/>
</dbReference>
<keyword evidence="4" id="KW-0932">Cytokinin signaling pathway</keyword>
<gene>
    <name evidence="8" type="ORF">O6P43_015973</name>
</gene>
<evidence type="ECO:0000256" key="7">
    <source>
        <dbReference type="SAM" id="MobiDB-lite"/>
    </source>
</evidence>
<keyword evidence="2" id="KW-0963">Cytoplasm</keyword>
<feature type="compositionally biased region" description="Basic residues" evidence="7">
    <location>
        <begin position="90"/>
        <end position="99"/>
    </location>
</feature>
<dbReference type="AlphaFoldDB" id="A0AAD7LYG1"/>